<keyword evidence="1" id="KW-0539">Nucleus</keyword>
<accession>A0AAE0KIA5</accession>
<feature type="region of interest" description="Disordered" evidence="2">
    <location>
        <begin position="52"/>
        <end position="86"/>
    </location>
</feature>
<dbReference type="PROSITE" id="PS00463">
    <property type="entry name" value="ZN2_CY6_FUNGAL_1"/>
    <property type="match status" value="1"/>
</dbReference>
<dbReference type="SMART" id="SM00066">
    <property type="entry name" value="GAL4"/>
    <property type="match status" value="1"/>
</dbReference>
<dbReference type="CDD" id="cd00067">
    <property type="entry name" value="GAL4"/>
    <property type="match status" value="1"/>
</dbReference>
<dbReference type="Proteomes" id="UP001287356">
    <property type="component" value="Unassembled WGS sequence"/>
</dbReference>
<feature type="compositionally biased region" description="Low complexity" evidence="2">
    <location>
        <begin position="53"/>
        <end position="65"/>
    </location>
</feature>
<organism evidence="4 5">
    <name type="scientific">Lasiosphaeria ovina</name>
    <dbReference type="NCBI Taxonomy" id="92902"/>
    <lineage>
        <taxon>Eukaryota</taxon>
        <taxon>Fungi</taxon>
        <taxon>Dikarya</taxon>
        <taxon>Ascomycota</taxon>
        <taxon>Pezizomycotina</taxon>
        <taxon>Sordariomycetes</taxon>
        <taxon>Sordariomycetidae</taxon>
        <taxon>Sordariales</taxon>
        <taxon>Lasiosphaeriaceae</taxon>
        <taxon>Lasiosphaeria</taxon>
    </lineage>
</organism>
<dbReference type="EMBL" id="JAULSN010000003">
    <property type="protein sequence ID" value="KAK3377014.1"/>
    <property type="molecule type" value="Genomic_DNA"/>
</dbReference>
<evidence type="ECO:0000256" key="1">
    <source>
        <dbReference type="ARBA" id="ARBA00023242"/>
    </source>
</evidence>
<dbReference type="PANTHER" id="PTHR47784:SF4">
    <property type="entry name" value="ZN(II)2CYS6 TRANSCRIPTION FACTOR (EUROFUNG)"/>
    <property type="match status" value="1"/>
</dbReference>
<dbReference type="GO" id="GO:0008270">
    <property type="term" value="F:zinc ion binding"/>
    <property type="evidence" value="ECO:0007669"/>
    <property type="project" value="InterPro"/>
</dbReference>
<keyword evidence="5" id="KW-1185">Reference proteome</keyword>
<reference evidence="4" key="1">
    <citation type="journal article" date="2023" name="Mol. Phylogenet. Evol.">
        <title>Genome-scale phylogeny and comparative genomics of the fungal order Sordariales.</title>
        <authorList>
            <person name="Hensen N."/>
            <person name="Bonometti L."/>
            <person name="Westerberg I."/>
            <person name="Brannstrom I.O."/>
            <person name="Guillou S."/>
            <person name="Cros-Aarteil S."/>
            <person name="Calhoun S."/>
            <person name="Haridas S."/>
            <person name="Kuo A."/>
            <person name="Mondo S."/>
            <person name="Pangilinan J."/>
            <person name="Riley R."/>
            <person name="LaButti K."/>
            <person name="Andreopoulos B."/>
            <person name="Lipzen A."/>
            <person name="Chen C."/>
            <person name="Yan M."/>
            <person name="Daum C."/>
            <person name="Ng V."/>
            <person name="Clum A."/>
            <person name="Steindorff A."/>
            <person name="Ohm R.A."/>
            <person name="Martin F."/>
            <person name="Silar P."/>
            <person name="Natvig D.O."/>
            <person name="Lalanne C."/>
            <person name="Gautier V."/>
            <person name="Ament-Velasquez S.L."/>
            <person name="Kruys A."/>
            <person name="Hutchinson M.I."/>
            <person name="Powell A.J."/>
            <person name="Barry K."/>
            <person name="Miller A.N."/>
            <person name="Grigoriev I.V."/>
            <person name="Debuchy R."/>
            <person name="Gladieux P."/>
            <person name="Hiltunen Thoren M."/>
            <person name="Johannesson H."/>
        </authorList>
    </citation>
    <scope>NUCLEOTIDE SEQUENCE</scope>
    <source>
        <strain evidence="4">CBS 958.72</strain>
    </source>
</reference>
<dbReference type="Gene3D" id="4.10.240.10">
    <property type="entry name" value="Zn(2)-C6 fungal-type DNA-binding domain"/>
    <property type="match status" value="1"/>
</dbReference>
<dbReference type="PANTHER" id="PTHR47784">
    <property type="entry name" value="STEROL UPTAKE CONTROL PROTEIN 2"/>
    <property type="match status" value="1"/>
</dbReference>
<name>A0AAE0KIA5_9PEZI</name>
<gene>
    <name evidence="4" type="ORF">B0T24DRAFT_620283</name>
</gene>
<proteinExistence type="predicted"/>
<protein>
    <recommendedName>
        <fullName evidence="3">Zn(2)-C6 fungal-type domain-containing protein</fullName>
    </recommendedName>
</protein>
<sequence>MLRRSHTKSRKGCVQCKQRHVKCDEGRPLCRLCTLSQRECSFVTEAAGPDNLSVSGASSHESSISPGGGSSPDGPAESSGPVLSDASPILADMTSTASPLAAQSPDLTGTTGILQVADAAQATLGEALNLDHMELLIHAVCNNKDMFNLGDGSGGHTNADLANLQLGLQAGLDAPYLLHAMLAFSARHLAFLHPERAPAYLHRAVALQTRAVSLCNASWASSGSAAVDESNCVPVLLFATVLGHHVLADTLAQAQAQTSTTTTITAKDSSVSSRLDEFVAHYARCVDVHGGIYAVALAAWPLLLRSGLGAALAWSSGFTSRPPRGRHTARATELVDAAADLPDAEKAACRTAIQYLQVGFDAMLAGEDANDSEGDDEQGAEERQRARYQMLFLWTTLVPHEFTGLLLAKRPEALVVLAYYALLLHHGRAMWQVGGAGAAIVAMVAEYLGPDWEYWLAYPCEMVAACG</sequence>
<feature type="compositionally biased region" description="Low complexity" evidence="2">
    <location>
        <begin position="72"/>
        <end position="81"/>
    </location>
</feature>
<evidence type="ECO:0000259" key="3">
    <source>
        <dbReference type="PROSITE" id="PS50048"/>
    </source>
</evidence>
<dbReference type="AlphaFoldDB" id="A0AAE0KIA5"/>
<dbReference type="InterPro" id="IPR053157">
    <property type="entry name" value="Sterol_Uptake_Regulator"/>
</dbReference>
<evidence type="ECO:0000256" key="2">
    <source>
        <dbReference type="SAM" id="MobiDB-lite"/>
    </source>
</evidence>
<dbReference type="SUPFAM" id="SSF57701">
    <property type="entry name" value="Zn2/Cys6 DNA-binding domain"/>
    <property type="match status" value="1"/>
</dbReference>
<evidence type="ECO:0000313" key="5">
    <source>
        <dbReference type="Proteomes" id="UP001287356"/>
    </source>
</evidence>
<dbReference type="GO" id="GO:0001228">
    <property type="term" value="F:DNA-binding transcription activator activity, RNA polymerase II-specific"/>
    <property type="evidence" value="ECO:0007669"/>
    <property type="project" value="TreeGrafter"/>
</dbReference>
<reference evidence="4" key="2">
    <citation type="submission" date="2023-06" db="EMBL/GenBank/DDBJ databases">
        <authorList>
            <consortium name="Lawrence Berkeley National Laboratory"/>
            <person name="Haridas S."/>
            <person name="Hensen N."/>
            <person name="Bonometti L."/>
            <person name="Westerberg I."/>
            <person name="Brannstrom I.O."/>
            <person name="Guillou S."/>
            <person name="Cros-Aarteil S."/>
            <person name="Calhoun S."/>
            <person name="Kuo A."/>
            <person name="Mondo S."/>
            <person name="Pangilinan J."/>
            <person name="Riley R."/>
            <person name="Labutti K."/>
            <person name="Andreopoulos B."/>
            <person name="Lipzen A."/>
            <person name="Chen C."/>
            <person name="Yanf M."/>
            <person name="Daum C."/>
            <person name="Ng V."/>
            <person name="Clum A."/>
            <person name="Steindorff A."/>
            <person name="Ohm R."/>
            <person name="Martin F."/>
            <person name="Silar P."/>
            <person name="Natvig D."/>
            <person name="Lalanne C."/>
            <person name="Gautier V."/>
            <person name="Ament-Velasquez S.L."/>
            <person name="Kruys A."/>
            <person name="Hutchinson M.I."/>
            <person name="Powell A.J."/>
            <person name="Barry K."/>
            <person name="Miller A.N."/>
            <person name="Grigoriev I.V."/>
            <person name="Debuchy R."/>
            <person name="Gladieux P."/>
            <person name="Thoren M.H."/>
            <person name="Johannesson H."/>
        </authorList>
    </citation>
    <scope>NUCLEOTIDE SEQUENCE</scope>
    <source>
        <strain evidence="4">CBS 958.72</strain>
    </source>
</reference>
<comment type="caution">
    <text evidence="4">The sequence shown here is derived from an EMBL/GenBank/DDBJ whole genome shotgun (WGS) entry which is preliminary data.</text>
</comment>
<dbReference type="Pfam" id="PF00172">
    <property type="entry name" value="Zn_clus"/>
    <property type="match status" value="1"/>
</dbReference>
<dbReference type="InterPro" id="IPR036864">
    <property type="entry name" value="Zn2-C6_fun-type_DNA-bd_sf"/>
</dbReference>
<dbReference type="InterPro" id="IPR001138">
    <property type="entry name" value="Zn2Cys6_DnaBD"/>
</dbReference>
<feature type="domain" description="Zn(2)-C6 fungal-type" evidence="3">
    <location>
        <begin position="12"/>
        <end position="42"/>
    </location>
</feature>
<dbReference type="PROSITE" id="PS50048">
    <property type="entry name" value="ZN2_CY6_FUNGAL_2"/>
    <property type="match status" value="1"/>
</dbReference>
<evidence type="ECO:0000313" key="4">
    <source>
        <dbReference type="EMBL" id="KAK3377014.1"/>
    </source>
</evidence>